<dbReference type="KEGG" id="tbl:TBLA_0B08410"/>
<dbReference type="PANTHER" id="PTHR45348">
    <property type="entry name" value="HYPOTHETICAL OXIDOREDUCTASE (EUROFUNG)"/>
    <property type="match status" value="1"/>
</dbReference>
<dbReference type="GeneID" id="14493895"/>
<dbReference type="OMA" id="GPKFEAK"/>
<reference evidence="2 3" key="1">
    <citation type="journal article" date="2011" name="Proc. Natl. Acad. Sci. U.S.A.">
        <title>Evolutionary erosion of yeast sex chromosomes by mating-type switching accidents.</title>
        <authorList>
            <person name="Gordon J.L."/>
            <person name="Armisen D."/>
            <person name="Proux-Wera E."/>
            <person name="Oheigeartaigh S.S."/>
            <person name="Byrne K.P."/>
            <person name="Wolfe K.H."/>
        </authorList>
    </citation>
    <scope>NUCLEOTIDE SEQUENCE [LARGE SCALE GENOMIC DNA]</scope>
    <source>
        <strain evidence="3">ATCC 34711 / CBS 6284 / DSM 70876 / NBRC 10599 / NRRL Y-10934 / UCD 77-7</strain>
    </source>
</reference>
<dbReference type="SMART" id="SM00829">
    <property type="entry name" value="PKS_ER"/>
    <property type="match status" value="1"/>
</dbReference>
<dbReference type="InterPro" id="IPR011032">
    <property type="entry name" value="GroES-like_sf"/>
</dbReference>
<accession>I2GZV4</accession>
<keyword evidence="3" id="KW-1185">Reference proteome</keyword>
<dbReference type="InterPro" id="IPR013154">
    <property type="entry name" value="ADH-like_N"/>
</dbReference>
<proteinExistence type="predicted"/>
<dbReference type="InterPro" id="IPR020843">
    <property type="entry name" value="ER"/>
</dbReference>
<dbReference type="GO" id="GO:0016651">
    <property type="term" value="F:oxidoreductase activity, acting on NAD(P)H"/>
    <property type="evidence" value="ECO:0007669"/>
    <property type="project" value="InterPro"/>
</dbReference>
<dbReference type="InterPro" id="IPR013149">
    <property type="entry name" value="ADH-like_C"/>
</dbReference>
<dbReference type="EMBL" id="HE806317">
    <property type="protein sequence ID" value="CCH59656.1"/>
    <property type="molecule type" value="Genomic_DNA"/>
</dbReference>
<dbReference type="Pfam" id="PF08240">
    <property type="entry name" value="ADH_N"/>
    <property type="match status" value="1"/>
</dbReference>
<evidence type="ECO:0000259" key="1">
    <source>
        <dbReference type="SMART" id="SM00829"/>
    </source>
</evidence>
<name>I2GZV4_HENB6</name>
<dbReference type="InterPro" id="IPR047122">
    <property type="entry name" value="Trans-enoyl_RdTase-like"/>
</dbReference>
<organism evidence="2 3">
    <name type="scientific">Henningerozyma blattae (strain ATCC 34711 / CBS 6284 / DSM 70876 / NBRC 10599 / NRRL Y-10934 / UCD 77-7)</name>
    <name type="common">Yeast</name>
    <name type="synonym">Tetrapisispora blattae</name>
    <dbReference type="NCBI Taxonomy" id="1071380"/>
    <lineage>
        <taxon>Eukaryota</taxon>
        <taxon>Fungi</taxon>
        <taxon>Dikarya</taxon>
        <taxon>Ascomycota</taxon>
        <taxon>Saccharomycotina</taxon>
        <taxon>Saccharomycetes</taxon>
        <taxon>Saccharomycetales</taxon>
        <taxon>Saccharomycetaceae</taxon>
        <taxon>Henningerozyma</taxon>
    </lineage>
</organism>
<dbReference type="Proteomes" id="UP000002866">
    <property type="component" value="Chromosome 2"/>
</dbReference>
<dbReference type="Gene3D" id="3.40.50.720">
    <property type="entry name" value="NAD(P)-binding Rossmann-like Domain"/>
    <property type="match status" value="1"/>
</dbReference>
<gene>
    <name evidence="2" type="primary">TBLA0B08410</name>
    <name evidence="2" type="ORF">TBLA_0B08410</name>
</gene>
<dbReference type="InParanoid" id="I2GZV4"/>
<protein>
    <recommendedName>
        <fullName evidence="1">Enoyl reductase (ER) domain-containing protein</fullName>
    </recommendedName>
</protein>
<dbReference type="InterPro" id="IPR036291">
    <property type="entry name" value="NAD(P)-bd_dom_sf"/>
</dbReference>
<dbReference type="Gene3D" id="3.90.180.10">
    <property type="entry name" value="Medium-chain alcohol dehydrogenases, catalytic domain"/>
    <property type="match status" value="1"/>
</dbReference>
<dbReference type="SUPFAM" id="SSF51735">
    <property type="entry name" value="NAD(P)-binding Rossmann-fold domains"/>
    <property type="match status" value="1"/>
</dbReference>
<evidence type="ECO:0000313" key="3">
    <source>
        <dbReference type="Proteomes" id="UP000002866"/>
    </source>
</evidence>
<dbReference type="AlphaFoldDB" id="I2GZV4"/>
<dbReference type="SUPFAM" id="SSF50129">
    <property type="entry name" value="GroES-like"/>
    <property type="match status" value="1"/>
</dbReference>
<dbReference type="OrthoDB" id="9992527at2759"/>
<feature type="domain" description="Enoyl reductase (ER)" evidence="1">
    <location>
        <begin position="16"/>
        <end position="373"/>
    </location>
</feature>
<dbReference type="PANTHER" id="PTHR45348:SF2">
    <property type="entry name" value="ZINC-TYPE ALCOHOL DEHYDROGENASE-LIKE PROTEIN C2E1P3.01"/>
    <property type="match status" value="1"/>
</dbReference>
<evidence type="ECO:0000313" key="2">
    <source>
        <dbReference type="EMBL" id="CCH59656.1"/>
    </source>
</evidence>
<sequence>MSSTIPTTMKAVVIEGNKPLFKENIPVPKLPKGFMLIKVKAVAGNPTDWKHCEFQLGPQGSVVGCDASGEVVQLGPDVDPREFKVGDHVFSFVHGSSNFCPENGAFGEYVAVDTASTFKASKPLVHATSSTIPSGTVSTWEDTASVPLSFTTAGASLFHHFKLKMEWEPAQPQRDFPVLVWGGATALGQPLIQLMKQINAYSKIIVVASKKHEKKLKAFGADEVFDYHDTDVIEQITSKYNNIQHLYDTVSIPETTHQVYKCAAKNSSARVLQYMFMTTKDIDEKIRRDDVSVAGTLIYCVGEHDVELGGLVFKHDPTYRKIVSQFIKFVQPRLYEGKIKHVDITIYKGGLQEVPRLLKDIQTGKNSGSKLVATL</sequence>
<dbReference type="Pfam" id="PF00107">
    <property type="entry name" value="ADH_zinc_N"/>
    <property type="match status" value="1"/>
</dbReference>
<dbReference type="RefSeq" id="XP_004179175.1">
    <property type="nucleotide sequence ID" value="XM_004179127.1"/>
</dbReference>
<dbReference type="HOGENOM" id="CLU_026673_16_1_1"/>
<dbReference type="CDD" id="cd08249">
    <property type="entry name" value="enoyl_reductase_like"/>
    <property type="match status" value="1"/>
</dbReference>
<dbReference type="eggNOG" id="KOG1198">
    <property type="taxonomic scope" value="Eukaryota"/>
</dbReference>